<sequence>MGDLVPLAGLKLPASMLRLFLNNKEDIHFELNGTERNNNGVFKVKEDTFHSRFRSEKTQRSFIYYEIQESNSENPREDNQKILTKNGVEWLKNGILKGSLQIPKTTSEKAETVNRKLELAKTKPIAKKNKITKNNRDSFGFDSNDFLKASQHTSKSFSSSPYHLKDEISDNKLELSNKINLNSSKSTSPGKTIDSHTNSYSNHISHENNKSQHSNSSQEYLKEDRLPEPRYKKIHKNFENNLHTNYNTNKSTTYPNTDFLLTSDAKHKYTDEDLSQELMHLLAPGPATAESLANTTKCNIDAALKVLPNFGTKFGDRWRLKPKFYKFIKIWDWPRYSNIEREKVISQASKALDTLGVPPNAQERNFLIAPTQKPRNNLNNSASLKENNKSTINYITDTKITNSLINNNNSESENRENVSNEKKTHSLSPSNRFLANVNISDPINTPGELPRTPVSPVPSKNRNLNHKSFNKNSGYSQSLARKIEIINSSVNDSQAGNPIPRKKKGEHAPLQVVLPKQKPTIPGSKPLLFKTQKPTHGRMNSLDLKKSPITLEKVQKVVDPLSSSQSKVNSDHEISSQNSLEFTKPEPETNFIKAENLSTWSTEDVLSRNKRKLSNESVSLPLRKKYQPSNKTDFNTRIESQGILKNTRDTKDIYPINSNKTMVDDGECEDGEIDESLDSFMNIKDTNDISETGDISSLENCLNQDTFANLKDGIDDLAKNQLDDTRENSDNKKNILNISKPNLVIGTSTEPLSSQESPQKSELTDSKNEYKNLKNLKDELEEGEASCDEPEDNYIPENSTASTIKILDSAPDNTDKVYSKYKSPNYRTQRNGSYNVSPSAGYKADNSAESRSWSQTSVEWQNDSGNGSWKNHKAGRSYNRRDSYSTNRSLSSSRNKDSLLNSEKLNSERFLNFQSSSENSTEHSNYIESDTRTKKSYSDSSRNLTDSIIPLKDFISVSLPLNIMSSSFSMNSNNIVVSPEIVRKFTQYSPKKQMEYAKFVYEEYEKLHEKLEGFHKKKAKLLQPILYQWNSALNHFKKEIKDIFEDSSRNKTDTTVSKTSNQENFGKKESSNNKRKISSDRSKASELFSLSKILEIEDILVSNDVSLENIDHFVPLKMDLSNNSKYDNLNLYMIRVMEDEYYLCGYEKENTGRDRDTYNRGNYINENKERNVTGQPLVCRKMLNSEHELSVISRDILKIAESYWSLSNKIDMKRYSELCSEINFITKTISS</sequence>
<feature type="compositionally biased region" description="Polar residues" evidence="1">
    <location>
        <begin position="746"/>
        <end position="761"/>
    </location>
</feature>
<reference evidence="2 3" key="1">
    <citation type="journal article" date="2018" name="MBio">
        <title>Comparative Genomics Reveals the Core Gene Toolbox for the Fungus-Insect Symbiosis.</title>
        <authorList>
            <person name="Wang Y."/>
            <person name="Stata M."/>
            <person name="Wang W."/>
            <person name="Stajich J.E."/>
            <person name="White M.M."/>
            <person name="Moncalvo J.M."/>
        </authorList>
    </citation>
    <scope>NUCLEOTIDE SEQUENCE [LARGE SCALE GENOMIC DNA]</scope>
    <source>
        <strain evidence="2 3">AUS-126-30</strain>
    </source>
</reference>
<name>A0A2U1J3V5_SMIAN</name>
<feature type="compositionally biased region" description="Low complexity" evidence="1">
    <location>
        <begin position="884"/>
        <end position="893"/>
    </location>
</feature>
<feature type="region of interest" description="Disordered" evidence="1">
    <location>
        <begin position="516"/>
        <end position="541"/>
    </location>
</feature>
<keyword evidence="3" id="KW-1185">Reference proteome</keyword>
<feature type="compositionally biased region" description="Polar residues" evidence="1">
    <location>
        <begin position="187"/>
        <end position="203"/>
    </location>
</feature>
<dbReference type="EMBL" id="MBFU01000405">
    <property type="protein sequence ID" value="PVZ99662.1"/>
    <property type="molecule type" value="Genomic_DNA"/>
</dbReference>
<feature type="compositionally biased region" description="Polar residues" evidence="1">
    <location>
        <begin position="847"/>
        <end position="869"/>
    </location>
</feature>
<evidence type="ECO:0000256" key="1">
    <source>
        <dbReference type="SAM" id="MobiDB-lite"/>
    </source>
</evidence>
<organism evidence="2 3">
    <name type="scientific">Smittium angustum</name>
    <dbReference type="NCBI Taxonomy" id="133377"/>
    <lineage>
        <taxon>Eukaryota</taxon>
        <taxon>Fungi</taxon>
        <taxon>Fungi incertae sedis</taxon>
        <taxon>Zoopagomycota</taxon>
        <taxon>Kickxellomycotina</taxon>
        <taxon>Harpellomycetes</taxon>
        <taxon>Harpellales</taxon>
        <taxon>Legeriomycetaceae</taxon>
        <taxon>Smittium</taxon>
    </lineage>
</organism>
<feature type="region of interest" description="Disordered" evidence="1">
    <location>
        <begin position="179"/>
        <end position="222"/>
    </location>
</feature>
<feature type="compositionally biased region" description="Polar residues" evidence="1">
    <location>
        <begin position="825"/>
        <end position="838"/>
    </location>
</feature>
<dbReference type="Proteomes" id="UP000245591">
    <property type="component" value="Unassembled WGS sequence"/>
</dbReference>
<feature type="compositionally biased region" description="Basic and acidic residues" evidence="1">
    <location>
        <begin position="1065"/>
        <end position="1078"/>
    </location>
</feature>
<feature type="region of interest" description="Disordered" evidence="1">
    <location>
        <begin position="442"/>
        <end position="473"/>
    </location>
</feature>
<evidence type="ECO:0000313" key="3">
    <source>
        <dbReference type="Proteomes" id="UP000245591"/>
    </source>
</evidence>
<feature type="compositionally biased region" description="Acidic residues" evidence="1">
    <location>
        <begin position="779"/>
        <end position="794"/>
    </location>
</feature>
<accession>A0A2U1J3V5</accession>
<feature type="region of interest" description="Disordered" evidence="1">
    <location>
        <begin position="746"/>
        <end position="942"/>
    </location>
</feature>
<gene>
    <name evidence="2" type="ORF">BB558_004301</name>
</gene>
<comment type="caution">
    <text evidence="2">The sequence shown here is derived from an EMBL/GenBank/DDBJ whole genome shotgun (WGS) entry which is preliminary data.</text>
</comment>
<evidence type="ECO:0008006" key="4">
    <source>
        <dbReference type="Google" id="ProtNLM"/>
    </source>
</evidence>
<feature type="compositionally biased region" description="Basic and acidic residues" evidence="1">
    <location>
        <begin position="762"/>
        <end position="778"/>
    </location>
</feature>
<proteinExistence type="predicted"/>
<feature type="region of interest" description="Disordered" evidence="1">
    <location>
        <begin position="1051"/>
        <end position="1078"/>
    </location>
</feature>
<dbReference type="AlphaFoldDB" id="A0A2U1J3V5"/>
<protein>
    <recommendedName>
        <fullName evidence="4">RNA polymerase II elongation factor ELL N-terminal domain-containing protein</fullName>
    </recommendedName>
</protein>
<evidence type="ECO:0000313" key="2">
    <source>
        <dbReference type="EMBL" id="PVZ99662.1"/>
    </source>
</evidence>
<feature type="compositionally biased region" description="Basic and acidic residues" evidence="1">
    <location>
        <begin position="412"/>
        <end position="424"/>
    </location>
</feature>
<feature type="compositionally biased region" description="Polar residues" evidence="1">
    <location>
        <begin position="912"/>
        <end position="928"/>
    </location>
</feature>
<feature type="compositionally biased region" description="Polar residues" evidence="1">
    <location>
        <begin position="1053"/>
        <end position="1064"/>
    </location>
</feature>
<feature type="region of interest" description="Disordered" evidence="1">
    <location>
        <begin position="404"/>
        <end position="430"/>
    </location>
</feature>